<proteinExistence type="predicted"/>
<evidence type="ECO:0008006" key="3">
    <source>
        <dbReference type="Google" id="ProtNLM"/>
    </source>
</evidence>
<dbReference type="EMBL" id="CAJPIZ010029142">
    <property type="protein sequence ID" value="CAG2119631.1"/>
    <property type="molecule type" value="Genomic_DNA"/>
</dbReference>
<sequence length="141" mass="15674">MARSLAETDSTHTYSQRIAQTTGQLVDRSIHKCITNTNNKLFSGHPLPPNGKYFGCNEWFARKDLLDTHLRLHISMQEAITFDHTFDANYGKSKDPNAGQNQQNYSFGRQIDLQKHLAHNNTCAGGGTGGSHLVYSAGTHE</sequence>
<accession>A0A7R9LKK3</accession>
<dbReference type="Proteomes" id="UP000759131">
    <property type="component" value="Unassembled WGS sequence"/>
</dbReference>
<gene>
    <name evidence="1" type="ORF">OSB1V03_LOCUS19578</name>
</gene>
<organism evidence="1">
    <name type="scientific">Medioppia subpectinata</name>
    <dbReference type="NCBI Taxonomy" id="1979941"/>
    <lineage>
        <taxon>Eukaryota</taxon>
        <taxon>Metazoa</taxon>
        <taxon>Ecdysozoa</taxon>
        <taxon>Arthropoda</taxon>
        <taxon>Chelicerata</taxon>
        <taxon>Arachnida</taxon>
        <taxon>Acari</taxon>
        <taxon>Acariformes</taxon>
        <taxon>Sarcoptiformes</taxon>
        <taxon>Oribatida</taxon>
        <taxon>Brachypylina</taxon>
        <taxon>Oppioidea</taxon>
        <taxon>Oppiidae</taxon>
        <taxon>Medioppia</taxon>
    </lineage>
</organism>
<dbReference type="EMBL" id="OC883717">
    <property type="protein sequence ID" value="CAD7643396.1"/>
    <property type="molecule type" value="Genomic_DNA"/>
</dbReference>
<evidence type="ECO:0000313" key="1">
    <source>
        <dbReference type="EMBL" id="CAD7643396.1"/>
    </source>
</evidence>
<name>A0A7R9LKK3_9ACAR</name>
<protein>
    <recommendedName>
        <fullName evidence="3">C2H2-type domain-containing protein</fullName>
    </recommendedName>
</protein>
<reference evidence="1" key="1">
    <citation type="submission" date="2020-11" db="EMBL/GenBank/DDBJ databases">
        <authorList>
            <person name="Tran Van P."/>
        </authorList>
    </citation>
    <scope>NUCLEOTIDE SEQUENCE</scope>
</reference>
<keyword evidence="2" id="KW-1185">Reference proteome</keyword>
<dbReference type="OrthoDB" id="6508643at2759"/>
<dbReference type="AlphaFoldDB" id="A0A7R9LKK3"/>
<evidence type="ECO:0000313" key="2">
    <source>
        <dbReference type="Proteomes" id="UP000759131"/>
    </source>
</evidence>